<dbReference type="GO" id="GO:0005737">
    <property type="term" value="C:cytoplasm"/>
    <property type="evidence" value="ECO:0007669"/>
    <property type="project" value="TreeGrafter"/>
</dbReference>
<reference evidence="9" key="1">
    <citation type="journal article" date="2023" name="Mol. Phylogenet. Evol.">
        <title>Genome-scale phylogeny and comparative genomics of the fungal order Sordariales.</title>
        <authorList>
            <person name="Hensen N."/>
            <person name="Bonometti L."/>
            <person name="Westerberg I."/>
            <person name="Brannstrom I.O."/>
            <person name="Guillou S."/>
            <person name="Cros-Aarteil S."/>
            <person name="Calhoun S."/>
            <person name="Haridas S."/>
            <person name="Kuo A."/>
            <person name="Mondo S."/>
            <person name="Pangilinan J."/>
            <person name="Riley R."/>
            <person name="LaButti K."/>
            <person name="Andreopoulos B."/>
            <person name="Lipzen A."/>
            <person name="Chen C."/>
            <person name="Yan M."/>
            <person name="Daum C."/>
            <person name="Ng V."/>
            <person name="Clum A."/>
            <person name="Steindorff A."/>
            <person name="Ohm R.A."/>
            <person name="Martin F."/>
            <person name="Silar P."/>
            <person name="Natvig D.O."/>
            <person name="Lalanne C."/>
            <person name="Gautier V."/>
            <person name="Ament-Velasquez S.L."/>
            <person name="Kruys A."/>
            <person name="Hutchinson M.I."/>
            <person name="Powell A.J."/>
            <person name="Barry K."/>
            <person name="Miller A.N."/>
            <person name="Grigoriev I.V."/>
            <person name="Debuchy R."/>
            <person name="Gladieux P."/>
            <person name="Hiltunen Thoren M."/>
            <person name="Johannesson H."/>
        </authorList>
    </citation>
    <scope>NUCLEOTIDE SEQUENCE</scope>
    <source>
        <strain evidence="9">CBS 892.96</strain>
    </source>
</reference>
<dbReference type="InterPro" id="IPR009075">
    <property type="entry name" value="AcylCo_DH/oxidase_C"/>
</dbReference>
<evidence type="ECO:0000313" key="9">
    <source>
        <dbReference type="EMBL" id="KAK4172722.1"/>
    </source>
</evidence>
<dbReference type="Gene3D" id="1.20.140.10">
    <property type="entry name" value="Butyryl-CoA Dehydrogenase, subunit A, domain 3"/>
    <property type="match status" value="1"/>
</dbReference>
<dbReference type="SUPFAM" id="SSF56645">
    <property type="entry name" value="Acyl-CoA dehydrogenase NM domain-like"/>
    <property type="match status" value="1"/>
</dbReference>
<feature type="domain" description="Acyl-CoA dehydrogenase/oxidase C-terminal" evidence="7">
    <location>
        <begin position="270"/>
        <end position="451"/>
    </location>
</feature>
<dbReference type="InterPro" id="IPR036250">
    <property type="entry name" value="AcylCo_DH-like_C"/>
</dbReference>
<dbReference type="InterPro" id="IPR037069">
    <property type="entry name" value="AcylCoA_DH/ox_N_sf"/>
</dbReference>
<accession>A0AAN6W1T6</accession>
<dbReference type="Gene3D" id="2.40.110.10">
    <property type="entry name" value="Butyryl-CoA Dehydrogenase, subunit A, domain 2"/>
    <property type="match status" value="1"/>
</dbReference>
<evidence type="ECO:0000259" key="8">
    <source>
        <dbReference type="Pfam" id="PF02770"/>
    </source>
</evidence>
<keyword evidence="10" id="KW-1185">Reference proteome</keyword>
<dbReference type="GO" id="GO:0003995">
    <property type="term" value="F:acyl-CoA dehydrogenase activity"/>
    <property type="evidence" value="ECO:0007669"/>
    <property type="project" value="InterPro"/>
</dbReference>
<evidence type="ECO:0000256" key="3">
    <source>
        <dbReference type="ARBA" id="ARBA00022630"/>
    </source>
</evidence>
<keyword evidence="3 6" id="KW-0285">Flavoprotein</keyword>
<evidence type="ECO:0000256" key="6">
    <source>
        <dbReference type="RuleBase" id="RU362125"/>
    </source>
</evidence>
<evidence type="ECO:0000256" key="4">
    <source>
        <dbReference type="ARBA" id="ARBA00022827"/>
    </source>
</evidence>
<dbReference type="PANTHER" id="PTHR48083">
    <property type="entry name" value="MEDIUM-CHAIN SPECIFIC ACYL-COA DEHYDROGENASE, MITOCHONDRIAL-RELATED"/>
    <property type="match status" value="1"/>
</dbReference>
<comment type="similarity">
    <text evidence="2 6">Belongs to the acyl-CoA dehydrogenase family.</text>
</comment>
<dbReference type="EMBL" id="MU866398">
    <property type="protein sequence ID" value="KAK4172722.1"/>
    <property type="molecule type" value="Genomic_DNA"/>
</dbReference>
<evidence type="ECO:0000256" key="2">
    <source>
        <dbReference type="ARBA" id="ARBA00009347"/>
    </source>
</evidence>
<dbReference type="InterPro" id="IPR006091">
    <property type="entry name" value="Acyl-CoA_Oxase/DH_mid-dom"/>
</dbReference>
<dbReference type="Proteomes" id="UP001302321">
    <property type="component" value="Unassembled WGS sequence"/>
</dbReference>
<dbReference type="GO" id="GO:0050660">
    <property type="term" value="F:flavin adenine dinucleotide binding"/>
    <property type="evidence" value="ECO:0007669"/>
    <property type="project" value="InterPro"/>
</dbReference>
<name>A0AAN6W1T6_9PEZI</name>
<dbReference type="InterPro" id="IPR006089">
    <property type="entry name" value="Acyl-CoA_DH_CS"/>
</dbReference>
<comment type="caution">
    <text evidence="9">The sequence shown here is derived from an EMBL/GenBank/DDBJ whole genome shotgun (WGS) entry which is preliminary data.</text>
</comment>
<dbReference type="SUPFAM" id="SSF47203">
    <property type="entry name" value="Acyl-CoA dehydrogenase C-terminal domain-like"/>
    <property type="match status" value="1"/>
</dbReference>
<dbReference type="AlphaFoldDB" id="A0AAN6W1T6"/>
<organism evidence="9 10">
    <name type="scientific">Triangularia setosa</name>
    <dbReference type="NCBI Taxonomy" id="2587417"/>
    <lineage>
        <taxon>Eukaryota</taxon>
        <taxon>Fungi</taxon>
        <taxon>Dikarya</taxon>
        <taxon>Ascomycota</taxon>
        <taxon>Pezizomycotina</taxon>
        <taxon>Sordariomycetes</taxon>
        <taxon>Sordariomycetidae</taxon>
        <taxon>Sordariales</taxon>
        <taxon>Podosporaceae</taxon>
        <taxon>Triangularia</taxon>
    </lineage>
</organism>
<dbReference type="Pfam" id="PF02770">
    <property type="entry name" value="Acyl-CoA_dh_M"/>
    <property type="match status" value="1"/>
</dbReference>
<sequence length="470" mass="50860">MSSKAPIPFSDPPALMGLPSPYFTPSHLNWAKAIRPFITKNLHSLAIESEQSPTATVPESVFSTFAKHHMLIPALPAPLPIAWLKKLGIHTLLGGLKVEDFDSLHGYIYGDEMTRSGLAGPPGSLTTGIAFGLPLILKFGSAQLQERIVPDILLGSKRICIAITEPEAGSDVAGIVTTAKKTPDGKHYIINGTKKWITNGIWSDYASMAVRTGPPGSGAAGISMLLVPLKNHPGVSMRRLKVAGQISAGTTFIELDDVKVPVANLIGKENSGMKYIMTNFNHERLAVATGTTRQARVALSSAFEYVMKREAFGKPLVEQPVVRHRLAKAGALLESLTAWVEHFAYLMTRLPAEEADVKLGGLTALLKAQAGIVFKECADTAVLLFGGNGFTTTGQGMIAESELFSFALFVFLMMVNYRADWLYTVLYREVPGTRIPGGSEDVLLDLAVRQLLKIYTIQTKMLEDAMIAKL</sequence>
<comment type="cofactor">
    <cofactor evidence="1 6">
        <name>FAD</name>
        <dbReference type="ChEBI" id="CHEBI:57692"/>
    </cofactor>
</comment>
<dbReference type="GO" id="GO:0033539">
    <property type="term" value="P:fatty acid beta-oxidation using acyl-CoA dehydrogenase"/>
    <property type="evidence" value="ECO:0007669"/>
    <property type="project" value="TreeGrafter"/>
</dbReference>
<dbReference type="InterPro" id="IPR046373">
    <property type="entry name" value="Acyl-CoA_Oxase/DH_mid-dom_sf"/>
</dbReference>
<keyword evidence="4 6" id="KW-0274">FAD</keyword>
<evidence type="ECO:0000313" key="10">
    <source>
        <dbReference type="Proteomes" id="UP001302321"/>
    </source>
</evidence>
<evidence type="ECO:0000259" key="7">
    <source>
        <dbReference type="Pfam" id="PF00441"/>
    </source>
</evidence>
<evidence type="ECO:0000256" key="1">
    <source>
        <dbReference type="ARBA" id="ARBA00001974"/>
    </source>
</evidence>
<reference evidence="9" key="2">
    <citation type="submission" date="2023-05" db="EMBL/GenBank/DDBJ databases">
        <authorList>
            <consortium name="Lawrence Berkeley National Laboratory"/>
            <person name="Steindorff A."/>
            <person name="Hensen N."/>
            <person name="Bonometti L."/>
            <person name="Westerberg I."/>
            <person name="Brannstrom I.O."/>
            <person name="Guillou S."/>
            <person name="Cros-Aarteil S."/>
            <person name="Calhoun S."/>
            <person name="Haridas S."/>
            <person name="Kuo A."/>
            <person name="Mondo S."/>
            <person name="Pangilinan J."/>
            <person name="Riley R."/>
            <person name="Labutti K."/>
            <person name="Andreopoulos B."/>
            <person name="Lipzen A."/>
            <person name="Chen C."/>
            <person name="Yanf M."/>
            <person name="Daum C."/>
            <person name="Ng V."/>
            <person name="Clum A."/>
            <person name="Ohm R."/>
            <person name="Martin F."/>
            <person name="Silar P."/>
            <person name="Natvig D."/>
            <person name="Lalanne C."/>
            <person name="Gautier V."/>
            <person name="Ament-Velasquez S.L."/>
            <person name="Kruys A."/>
            <person name="Hutchinson M.I."/>
            <person name="Powell A.J."/>
            <person name="Barry K."/>
            <person name="Miller A.N."/>
            <person name="Grigoriev I.V."/>
            <person name="Debuchy R."/>
            <person name="Gladieux P."/>
            <person name="Thoren M.H."/>
            <person name="Johannesson H."/>
        </authorList>
    </citation>
    <scope>NUCLEOTIDE SEQUENCE</scope>
    <source>
        <strain evidence="9">CBS 892.96</strain>
    </source>
</reference>
<dbReference type="InterPro" id="IPR050741">
    <property type="entry name" value="Acyl-CoA_dehydrogenase"/>
</dbReference>
<dbReference type="Gene3D" id="1.10.540.10">
    <property type="entry name" value="Acyl-CoA dehydrogenase/oxidase, N-terminal domain"/>
    <property type="match status" value="1"/>
</dbReference>
<gene>
    <name evidence="9" type="ORF">QBC36DRAFT_361892</name>
</gene>
<dbReference type="PANTHER" id="PTHR48083:SF15">
    <property type="entry name" value="ACYL-COA DEHYDROGENASE APDG"/>
    <property type="match status" value="1"/>
</dbReference>
<dbReference type="Pfam" id="PF00441">
    <property type="entry name" value="Acyl-CoA_dh_1"/>
    <property type="match status" value="1"/>
</dbReference>
<keyword evidence="5 6" id="KW-0560">Oxidoreductase</keyword>
<protein>
    <submittedName>
        <fullName evidence="9">Acyl-CoA dehydrogenase</fullName>
    </submittedName>
</protein>
<dbReference type="InterPro" id="IPR009100">
    <property type="entry name" value="AcylCoA_DH/oxidase_NM_dom_sf"/>
</dbReference>
<feature type="domain" description="Acyl-CoA oxidase/dehydrogenase middle" evidence="8">
    <location>
        <begin position="160"/>
        <end position="258"/>
    </location>
</feature>
<dbReference type="PROSITE" id="PS00072">
    <property type="entry name" value="ACYL_COA_DH_1"/>
    <property type="match status" value="1"/>
</dbReference>
<evidence type="ECO:0000256" key="5">
    <source>
        <dbReference type="ARBA" id="ARBA00023002"/>
    </source>
</evidence>
<proteinExistence type="inferred from homology"/>